<evidence type="ECO:0000313" key="3">
    <source>
        <dbReference type="Proteomes" id="UP000198850"/>
    </source>
</evidence>
<keyword evidence="3" id="KW-1185">Reference proteome</keyword>
<keyword evidence="2" id="KW-0378">Hydrolase</keyword>
<organism evidence="2 3">
    <name type="scientific">Pedobacter hartonius</name>
    <dbReference type="NCBI Taxonomy" id="425514"/>
    <lineage>
        <taxon>Bacteria</taxon>
        <taxon>Pseudomonadati</taxon>
        <taxon>Bacteroidota</taxon>
        <taxon>Sphingobacteriia</taxon>
        <taxon>Sphingobacteriales</taxon>
        <taxon>Sphingobacteriaceae</taxon>
        <taxon>Pedobacter</taxon>
    </lineage>
</organism>
<dbReference type="PROSITE" id="PS51257">
    <property type="entry name" value="PROKAR_LIPOPROTEIN"/>
    <property type="match status" value="1"/>
</dbReference>
<name>A0A1H4H0E1_9SPHI</name>
<dbReference type="GO" id="GO:0016788">
    <property type="term" value="F:hydrolase activity, acting on ester bonds"/>
    <property type="evidence" value="ECO:0007669"/>
    <property type="project" value="InterPro"/>
</dbReference>
<dbReference type="OrthoDB" id="9764164at2"/>
<reference evidence="2 3" key="1">
    <citation type="submission" date="2016-10" db="EMBL/GenBank/DDBJ databases">
        <authorList>
            <person name="de Groot N.N."/>
        </authorList>
    </citation>
    <scope>NUCLEOTIDE SEQUENCE [LARGE SCALE GENOMIC DNA]</scope>
    <source>
        <strain evidence="2 3">DSM 19033</strain>
    </source>
</reference>
<dbReference type="Proteomes" id="UP000198850">
    <property type="component" value="Unassembled WGS sequence"/>
</dbReference>
<dbReference type="Gene3D" id="3.40.50.1110">
    <property type="entry name" value="SGNH hydrolase"/>
    <property type="match status" value="1"/>
</dbReference>
<feature type="chain" id="PRO_5011593082" evidence="1">
    <location>
        <begin position="20"/>
        <end position="438"/>
    </location>
</feature>
<gene>
    <name evidence="2" type="ORF">SAMN05443550_112106</name>
</gene>
<dbReference type="Pfam" id="PF00657">
    <property type="entry name" value="Lipase_GDSL"/>
    <property type="match status" value="1"/>
</dbReference>
<proteinExistence type="predicted"/>
<evidence type="ECO:0000256" key="1">
    <source>
        <dbReference type="SAM" id="SignalP"/>
    </source>
</evidence>
<dbReference type="SUPFAM" id="SSF52266">
    <property type="entry name" value="SGNH hydrolase"/>
    <property type="match status" value="1"/>
</dbReference>
<accession>A0A1H4H0E1</accession>
<keyword evidence="1" id="KW-0732">Signal</keyword>
<dbReference type="EMBL" id="FNRA01000012">
    <property type="protein sequence ID" value="SEB15081.1"/>
    <property type="molecule type" value="Genomic_DNA"/>
</dbReference>
<dbReference type="RefSeq" id="WP_090559399.1">
    <property type="nucleotide sequence ID" value="NZ_FNRA01000012.1"/>
</dbReference>
<feature type="signal peptide" evidence="1">
    <location>
        <begin position="1"/>
        <end position="19"/>
    </location>
</feature>
<dbReference type="AlphaFoldDB" id="A0A1H4H0E1"/>
<dbReference type="InterPro" id="IPR036514">
    <property type="entry name" value="SGNH_hydro_sf"/>
</dbReference>
<evidence type="ECO:0000313" key="2">
    <source>
        <dbReference type="EMBL" id="SEB15081.1"/>
    </source>
</evidence>
<protein>
    <submittedName>
        <fullName evidence="2">GDSL-like Lipase/Acylhydrolase</fullName>
    </submittedName>
</protein>
<dbReference type="InterPro" id="IPR001087">
    <property type="entry name" value="GDSL"/>
</dbReference>
<sequence>MKRNFLPSIYTMMAIAALASCNSSHHPGYPSAGKADFSTYIAVGNSLTGGQGDGGQYLESQQNSYPQILAAQLKTAGGRDFSSAFFNAGQENGTGFLALAGSNPDGTPIIKEVTTDLAIRGQFTLPDGSTINLLTKYTGPLNNYGISNIRLSDINSPSFGNINEFYERLLPENPPANTKPYIDFITDKPFSFFTCWLGNNDVLLYAARGASTPADFPTDKATFSTLYNQVTDRLTAKGAKGVVSTIPDITKTAFLTTVTLQSLLKAVQVTAPQVKDLFVQTGKSVTRAATAEDLFTLNFGSANLLGVPNSAGQPYGLDPANPIENRFVLDKDEIPIIKDFTDSYNNTIRLVAQAKNLALYDAFNVFNDIADADGVTENGVKFSNTFITGNLFGLDGIHLTPRGYALVANGIIRAINQKYSANVPLTDISKFRGIKMLN</sequence>
<dbReference type="STRING" id="425514.SAMN05443550_112106"/>